<evidence type="ECO:0000313" key="1">
    <source>
        <dbReference type="EMBL" id="KAL0058476.1"/>
    </source>
</evidence>
<name>A0ABR2Z9X5_9AGAR</name>
<proteinExistence type="predicted"/>
<reference evidence="1 2" key="1">
    <citation type="submission" date="2024-05" db="EMBL/GenBank/DDBJ databases">
        <title>A draft genome resource for the thread blight pathogen Marasmius tenuissimus strain MS-2.</title>
        <authorList>
            <person name="Yulfo-Soto G.E."/>
            <person name="Baruah I.K."/>
            <person name="Amoako-Attah I."/>
            <person name="Bukari Y."/>
            <person name="Meinhardt L.W."/>
            <person name="Bailey B.A."/>
            <person name="Cohen S.P."/>
        </authorList>
    </citation>
    <scope>NUCLEOTIDE SEQUENCE [LARGE SCALE GENOMIC DNA]</scope>
    <source>
        <strain evidence="1 2">MS-2</strain>
    </source>
</reference>
<organism evidence="1 2">
    <name type="scientific">Marasmius tenuissimus</name>
    <dbReference type="NCBI Taxonomy" id="585030"/>
    <lineage>
        <taxon>Eukaryota</taxon>
        <taxon>Fungi</taxon>
        <taxon>Dikarya</taxon>
        <taxon>Basidiomycota</taxon>
        <taxon>Agaricomycotina</taxon>
        <taxon>Agaricomycetes</taxon>
        <taxon>Agaricomycetidae</taxon>
        <taxon>Agaricales</taxon>
        <taxon>Marasmiineae</taxon>
        <taxon>Marasmiaceae</taxon>
        <taxon>Marasmius</taxon>
    </lineage>
</organism>
<keyword evidence="2" id="KW-1185">Reference proteome</keyword>
<comment type="caution">
    <text evidence="1">The sequence shown here is derived from an EMBL/GenBank/DDBJ whole genome shotgun (WGS) entry which is preliminary data.</text>
</comment>
<gene>
    <name evidence="1" type="ORF">AAF712_014848</name>
</gene>
<sequence>MWSVACAWGFIFLRDIELSEIHPEEEEVLRDRIICAMAGLFRLNVNLRLVSLHDRVVISIPEFLAVSLEIRETWNARAYQRVCERLATQSQAGGRKYDISGLCIRRFNEEVYRDEKDFDTQGFHTVMMCWMVFGQSSETVMRRLLARGAISLLVKAIRRFSRLALKRKQEKWDDTLWYFQFANSIVDCEDFLLVAVGKGQMWITEALDARMLRALASIPATLEGRYSNIPIGRQTEGILDLLKPFVLYRSVFNRVLGDWKRMQREGMTSAIEVVDKAMRGVVKYAEEIKDVHRAFETMTPSLSVHCLNHNVSSFRLSSVWDADTHSKSSVQSATIIHWTLCG</sequence>
<accession>A0ABR2Z9X5</accession>
<dbReference type="Proteomes" id="UP001437256">
    <property type="component" value="Unassembled WGS sequence"/>
</dbReference>
<protein>
    <submittedName>
        <fullName evidence="1">Uncharacterized protein</fullName>
    </submittedName>
</protein>
<evidence type="ECO:0000313" key="2">
    <source>
        <dbReference type="Proteomes" id="UP001437256"/>
    </source>
</evidence>
<dbReference type="EMBL" id="JBBXMP010000309">
    <property type="protein sequence ID" value="KAL0058476.1"/>
    <property type="molecule type" value="Genomic_DNA"/>
</dbReference>